<dbReference type="EMBL" id="SRLC01000001">
    <property type="protein sequence ID" value="TGE24733.1"/>
    <property type="molecule type" value="Genomic_DNA"/>
</dbReference>
<accession>A0A4Z0Q6E8</accession>
<keyword evidence="1" id="KW-1133">Transmembrane helix</keyword>
<name>A0A4Z0Q6E8_9BACT</name>
<evidence type="ECO:0008006" key="4">
    <source>
        <dbReference type="Google" id="ProtNLM"/>
    </source>
</evidence>
<protein>
    <recommendedName>
        <fullName evidence="4">PH domain-containing protein</fullName>
    </recommendedName>
</protein>
<dbReference type="RefSeq" id="WP_135462315.1">
    <property type="nucleotide sequence ID" value="NZ_SRLC01000001.1"/>
</dbReference>
<evidence type="ECO:0000256" key="1">
    <source>
        <dbReference type="SAM" id="Phobius"/>
    </source>
</evidence>
<proteinExistence type="predicted"/>
<dbReference type="OrthoDB" id="886238at2"/>
<keyword evidence="1" id="KW-0812">Transmembrane</keyword>
<reference evidence="2 3" key="1">
    <citation type="submission" date="2019-04" db="EMBL/GenBank/DDBJ databases">
        <authorList>
            <person name="Feng G."/>
            <person name="Zhang J."/>
            <person name="Zhu H."/>
        </authorList>
    </citation>
    <scope>NUCLEOTIDE SEQUENCE [LARGE SCALE GENOMIC DNA]</scope>
    <source>
        <strain evidence="2 3">JCM 31653</strain>
    </source>
</reference>
<feature type="transmembrane region" description="Helical" evidence="1">
    <location>
        <begin position="12"/>
        <end position="32"/>
    </location>
</feature>
<evidence type="ECO:0000313" key="2">
    <source>
        <dbReference type="EMBL" id="TGE24733.1"/>
    </source>
</evidence>
<dbReference type="AlphaFoldDB" id="A0A4Z0Q6E8"/>
<keyword evidence="3" id="KW-1185">Reference proteome</keyword>
<keyword evidence="1" id="KW-0472">Membrane</keyword>
<organism evidence="2 3">
    <name type="scientific">Hymenobacter aquaticus</name>
    <dbReference type="NCBI Taxonomy" id="1867101"/>
    <lineage>
        <taxon>Bacteria</taxon>
        <taxon>Pseudomonadati</taxon>
        <taxon>Bacteroidota</taxon>
        <taxon>Cytophagia</taxon>
        <taxon>Cytophagales</taxon>
        <taxon>Hymenobacteraceae</taxon>
        <taxon>Hymenobacter</taxon>
    </lineage>
</organism>
<dbReference type="Proteomes" id="UP000297549">
    <property type="component" value="Unassembled WGS sequence"/>
</dbReference>
<sequence>MPPLVLPALTRSIRWLVVVAALLIVGACWIYIREGSYWSATVQLLMLALLPFADRQLARLPTQVKFDDGFLYVFWADREDRIPMTDIQAIRFTAATSNGFPIFRLLYTHAAETQSLYVLGGPALQTLSASWQRRQAQ</sequence>
<evidence type="ECO:0000313" key="3">
    <source>
        <dbReference type="Proteomes" id="UP000297549"/>
    </source>
</evidence>
<comment type="caution">
    <text evidence="2">The sequence shown here is derived from an EMBL/GenBank/DDBJ whole genome shotgun (WGS) entry which is preliminary data.</text>
</comment>
<gene>
    <name evidence="2" type="ORF">E5K00_05850</name>
</gene>